<dbReference type="NCBIfam" id="NF009566">
    <property type="entry name" value="PRK13020.1"/>
    <property type="match status" value="1"/>
</dbReference>
<dbReference type="Pfam" id="PF00677">
    <property type="entry name" value="Lum_binding"/>
    <property type="match status" value="2"/>
</dbReference>
<dbReference type="Proteomes" id="UP000186341">
    <property type="component" value="Unassembled WGS sequence"/>
</dbReference>
<evidence type="ECO:0000256" key="4">
    <source>
        <dbReference type="ARBA" id="ARBA00011233"/>
    </source>
</evidence>
<dbReference type="NCBIfam" id="NF006767">
    <property type="entry name" value="PRK09289.1"/>
    <property type="match status" value="1"/>
</dbReference>
<dbReference type="CDD" id="cd00402">
    <property type="entry name" value="Riboflavin_synthase_like"/>
    <property type="match status" value="1"/>
</dbReference>
<feature type="repeat" description="Lumazine-binding" evidence="11">
    <location>
        <begin position="1"/>
        <end position="96"/>
    </location>
</feature>
<dbReference type="PANTHER" id="PTHR21098">
    <property type="entry name" value="RIBOFLAVIN SYNTHASE ALPHA CHAIN"/>
    <property type="match status" value="1"/>
</dbReference>
<proteinExistence type="predicted"/>
<comment type="pathway">
    <text evidence="3">Cofactor biosynthesis; riboflavin biosynthesis; riboflavin from 2-hydroxy-3-oxobutyl phosphate and 5-amino-6-(D-ribitylamino)uracil: step 2/2.</text>
</comment>
<evidence type="ECO:0000256" key="7">
    <source>
        <dbReference type="ARBA" id="ARBA00022619"/>
    </source>
</evidence>
<feature type="repeat" description="Lumazine-binding" evidence="11">
    <location>
        <begin position="97"/>
        <end position="193"/>
    </location>
</feature>
<dbReference type="RefSeq" id="WP_075818162.1">
    <property type="nucleotide sequence ID" value="NZ_CAOUMU010000026.1"/>
</dbReference>
<name>A0A1U7NI53_9FIRM</name>
<evidence type="ECO:0000256" key="11">
    <source>
        <dbReference type="PROSITE-ProRule" id="PRU00524"/>
    </source>
</evidence>
<dbReference type="Gene3D" id="2.40.30.20">
    <property type="match status" value="2"/>
</dbReference>
<evidence type="ECO:0000256" key="8">
    <source>
        <dbReference type="ARBA" id="ARBA00022679"/>
    </source>
</evidence>
<gene>
    <name evidence="13" type="ORF">BO222_02695</name>
</gene>
<dbReference type="InterPro" id="IPR026017">
    <property type="entry name" value="Lumazine-bd_dom"/>
</dbReference>
<evidence type="ECO:0000256" key="2">
    <source>
        <dbReference type="ARBA" id="ARBA00002803"/>
    </source>
</evidence>
<keyword evidence="14" id="KW-1185">Reference proteome</keyword>
<protein>
    <recommendedName>
        <fullName evidence="6 10">Riboflavin synthase</fullName>
        <ecNumber evidence="5 10">2.5.1.9</ecNumber>
    </recommendedName>
</protein>
<dbReference type="InterPro" id="IPR001783">
    <property type="entry name" value="Lumazine-bd"/>
</dbReference>
<dbReference type="EMBL" id="MPJW01000076">
    <property type="protein sequence ID" value="OLU41761.1"/>
    <property type="molecule type" value="Genomic_DNA"/>
</dbReference>
<evidence type="ECO:0000259" key="12">
    <source>
        <dbReference type="PROSITE" id="PS51177"/>
    </source>
</evidence>
<comment type="caution">
    <text evidence="13">The sequence shown here is derived from an EMBL/GenBank/DDBJ whole genome shotgun (WGS) entry which is preliminary data.</text>
</comment>
<dbReference type="GO" id="GO:0004746">
    <property type="term" value="F:riboflavin synthase activity"/>
    <property type="evidence" value="ECO:0007669"/>
    <property type="project" value="UniProtKB-UniRule"/>
</dbReference>
<comment type="catalytic activity">
    <reaction evidence="1">
        <text>2 6,7-dimethyl-8-(1-D-ribityl)lumazine + H(+) = 5-amino-6-(D-ribitylamino)uracil + riboflavin</text>
        <dbReference type="Rhea" id="RHEA:20772"/>
        <dbReference type="ChEBI" id="CHEBI:15378"/>
        <dbReference type="ChEBI" id="CHEBI:15934"/>
        <dbReference type="ChEBI" id="CHEBI:57986"/>
        <dbReference type="ChEBI" id="CHEBI:58201"/>
        <dbReference type="EC" id="2.5.1.9"/>
    </reaction>
</comment>
<dbReference type="PANTHER" id="PTHR21098:SF12">
    <property type="entry name" value="RIBOFLAVIN SYNTHASE"/>
    <property type="match status" value="1"/>
</dbReference>
<evidence type="ECO:0000256" key="3">
    <source>
        <dbReference type="ARBA" id="ARBA00004887"/>
    </source>
</evidence>
<dbReference type="OrthoDB" id="9788537at2"/>
<reference evidence="13 14" key="1">
    <citation type="submission" date="2016-11" db="EMBL/GenBank/DDBJ databases">
        <title>Description of two novel members of the family Erysipelotrichaceae: Ileibacterium lipovorans gen. nov., sp. nov. and Dubosiella newyorkensis, gen. nov., sp. nov.</title>
        <authorList>
            <person name="Cox L.M."/>
            <person name="Sohn J."/>
            <person name="Tyrrell K.L."/>
            <person name="Citron D.M."/>
            <person name="Lawson P.A."/>
            <person name="Patel N.B."/>
            <person name="Iizumi T."/>
            <person name="Perez-Perez G.I."/>
            <person name="Goldstein E.J."/>
            <person name="Blaser M.J."/>
        </authorList>
    </citation>
    <scope>NUCLEOTIDE SEQUENCE [LARGE SCALE GENOMIC DNA]</scope>
    <source>
        <strain evidence="13 14">NYU-BL-A3</strain>
    </source>
</reference>
<evidence type="ECO:0000256" key="5">
    <source>
        <dbReference type="ARBA" id="ARBA00012827"/>
    </source>
</evidence>
<evidence type="ECO:0000256" key="1">
    <source>
        <dbReference type="ARBA" id="ARBA00000968"/>
    </source>
</evidence>
<dbReference type="GO" id="GO:0009231">
    <property type="term" value="P:riboflavin biosynthetic process"/>
    <property type="evidence" value="ECO:0007669"/>
    <property type="project" value="UniProtKB-KW"/>
</dbReference>
<comment type="function">
    <text evidence="2">Catalyzes the dismutation of two molecules of 6,7-dimethyl-8-ribityllumazine, resulting in the formation of riboflavin and 5-amino-6-(D-ribitylamino)uracil.</text>
</comment>
<dbReference type="GeneID" id="82202141"/>
<dbReference type="NCBIfam" id="TIGR00187">
    <property type="entry name" value="ribE"/>
    <property type="match status" value="1"/>
</dbReference>
<dbReference type="PROSITE" id="PS51177">
    <property type="entry name" value="LUMAZINE_BIND"/>
    <property type="match status" value="2"/>
</dbReference>
<sequence length="222" mass="23993">MFTGIIEECGTVKSIEKKANSARITILAKTVLDHTQIGQSIAVNGICLTVTSCSGDSFTADVMPETMNRSSLSILKTGSKVNLERAMLANGRLDGHIVSGHIDGTGKIVNIKPDENAFRIRISADPHILEQIVEKGSITIDGISLTVSAVDDNSFEVSIIPHTAKITTLYNKKVNDPVNLETDLIGKYVFRFLQAGSTDHKSQKSQTSGITQEFLLSHGFGY</sequence>
<feature type="domain" description="Lumazine-binding" evidence="12">
    <location>
        <begin position="97"/>
        <end position="193"/>
    </location>
</feature>
<dbReference type="FunFam" id="2.40.30.20:FF:000004">
    <property type="entry name" value="Riboflavin synthase, alpha subunit"/>
    <property type="match status" value="1"/>
</dbReference>
<keyword evidence="7" id="KW-0686">Riboflavin biosynthesis</keyword>
<comment type="subunit">
    <text evidence="4">Homotrimer.</text>
</comment>
<evidence type="ECO:0000256" key="9">
    <source>
        <dbReference type="ARBA" id="ARBA00022737"/>
    </source>
</evidence>
<dbReference type="EC" id="2.5.1.9" evidence="5 10"/>
<keyword evidence="9" id="KW-0677">Repeat</keyword>
<keyword evidence="8" id="KW-0808">Transferase</keyword>
<dbReference type="SUPFAM" id="SSF63380">
    <property type="entry name" value="Riboflavin synthase domain-like"/>
    <property type="match status" value="2"/>
</dbReference>
<evidence type="ECO:0000256" key="6">
    <source>
        <dbReference type="ARBA" id="ARBA00013950"/>
    </source>
</evidence>
<accession>A0A1U7NI53</accession>
<dbReference type="PIRSF" id="PIRSF000498">
    <property type="entry name" value="Riboflavin_syn_A"/>
    <property type="match status" value="1"/>
</dbReference>
<dbReference type="InterPro" id="IPR017938">
    <property type="entry name" value="Riboflavin_synthase-like_b-brl"/>
</dbReference>
<feature type="domain" description="Lumazine-binding" evidence="12">
    <location>
        <begin position="1"/>
        <end position="96"/>
    </location>
</feature>
<dbReference type="FunFam" id="2.40.30.20:FF:000003">
    <property type="entry name" value="Riboflavin synthase, alpha subunit"/>
    <property type="match status" value="1"/>
</dbReference>
<evidence type="ECO:0000313" key="14">
    <source>
        <dbReference type="Proteomes" id="UP000186341"/>
    </source>
</evidence>
<dbReference type="AlphaFoldDB" id="A0A1U7NI53"/>
<organism evidence="13 14">
    <name type="scientific">Ileibacterium valens</name>
    <dbReference type="NCBI Taxonomy" id="1862668"/>
    <lineage>
        <taxon>Bacteria</taxon>
        <taxon>Bacillati</taxon>
        <taxon>Bacillota</taxon>
        <taxon>Erysipelotrichia</taxon>
        <taxon>Erysipelotrichales</taxon>
        <taxon>Erysipelotrichaceae</taxon>
        <taxon>Ileibacterium</taxon>
    </lineage>
</organism>
<dbReference type="InterPro" id="IPR023366">
    <property type="entry name" value="ATP_synth_asu-like_sf"/>
</dbReference>
<evidence type="ECO:0000256" key="10">
    <source>
        <dbReference type="NCBIfam" id="TIGR00187"/>
    </source>
</evidence>
<evidence type="ECO:0000313" key="13">
    <source>
        <dbReference type="EMBL" id="OLU41761.1"/>
    </source>
</evidence>